<evidence type="ECO:0000256" key="1">
    <source>
        <dbReference type="SAM" id="MobiDB-lite"/>
    </source>
</evidence>
<evidence type="ECO:0000313" key="3">
    <source>
        <dbReference type="Proteomes" id="UP000685013"/>
    </source>
</evidence>
<dbReference type="AlphaFoldDB" id="A0AAV6P4Y8"/>
<protein>
    <submittedName>
        <fullName evidence="2">Uncharacterized protein</fullName>
    </submittedName>
</protein>
<dbReference type="EMBL" id="JAGKQH010000001">
    <property type="protein sequence ID" value="KAG6607789.1"/>
    <property type="molecule type" value="Genomic_DNA"/>
</dbReference>
<keyword evidence="3" id="KW-1185">Reference proteome</keyword>
<evidence type="ECO:0000313" key="2">
    <source>
        <dbReference type="EMBL" id="KAG6607789.1"/>
    </source>
</evidence>
<feature type="compositionally biased region" description="Polar residues" evidence="1">
    <location>
        <begin position="54"/>
        <end position="69"/>
    </location>
</feature>
<dbReference type="Proteomes" id="UP000685013">
    <property type="component" value="Chromosome 1"/>
</dbReference>
<feature type="region of interest" description="Disordered" evidence="1">
    <location>
        <begin position="35"/>
        <end position="69"/>
    </location>
</feature>
<sequence length="117" mass="12958">MDRAKKNGILKKKVIQGRGGELKTTAGEKKKIGRTTPFRRQSTTPAVRRRIGRSYTTLSSYSPDMNKQPGNYVYSRDVYNSTNPGFTPTGKIPRVLTIFLLRSSIQGTSSSKSKVGC</sequence>
<name>A0AAV6P4Y8_9ROSI</name>
<comment type="caution">
    <text evidence="2">The sequence shown here is derived from an EMBL/GenBank/DDBJ whole genome shotgun (WGS) entry which is preliminary data.</text>
</comment>
<gene>
    <name evidence="2" type="ORF">SDJN03_01131</name>
</gene>
<feature type="non-terminal residue" evidence="2">
    <location>
        <position position="1"/>
    </location>
</feature>
<reference evidence="2 3" key="1">
    <citation type="journal article" date="2021" name="Hortic Res">
        <title>The domestication of Cucurbita argyrosperma as revealed by the genome of its wild relative.</title>
        <authorList>
            <person name="Barrera-Redondo J."/>
            <person name="Sanchez-de la Vega G."/>
            <person name="Aguirre-Liguori J.A."/>
            <person name="Castellanos-Morales G."/>
            <person name="Gutierrez-Guerrero Y.T."/>
            <person name="Aguirre-Dugua X."/>
            <person name="Aguirre-Planter E."/>
            <person name="Tenaillon M.I."/>
            <person name="Lira-Saade R."/>
            <person name="Eguiarte L.E."/>
        </authorList>
    </citation>
    <scope>NUCLEOTIDE SEQUENCE [LARGE SCALE GENOMIC DNA]</scope>
    <source>
        <strain evidence="2">JBR-2021</strain>
    </source>
</reference>
<proteinExistence type="predicted"/>
<accession>A0AAV6P4Y8</accession>
<organism evidence="2 3">
    <name type="scientific">Cucurbita argyrosperma subsp. sororia</name>
    <dbReference type="NCBI Taxonomy" id="37648"/>
    <lineage>
        <taxon>Eukaryota</taxon>
        <taxon>Viridiplantae</taxon>
        <taxon>Streptophyta</taxon>
        <taxon>Embryophyta</taxon>
        <taxon>Tracheophyta</taxon>
        <taxon>Spermatophyta</taxon>
        <taxon>Magnoliopsida</taxon>
        <taxon>eudicotyledons</taxon>
        <taxon>Gunneridae</taxon>
        <taxon>Pentapetalae</taxon>
        <taxon>rosids</taxon>
        <taxon>fabids</taxon>
        <taxon>Cucurbitales</taxon>
        <taxon>Cucurbitaceae</taxon>
        <taxon>Cucurbiteae</taxon>
        <taxon>Cucurbita</taxon>
    </lineage>
</organism>